<dbReference type="EMBL" id="JBHTCC010000001">
    <property type="protein sequence ID" value="MFC7297034.1"/>
    <property type="molecule type" value="Genomic_DNA"/>
</dbReference>
<evidence type="ECO:0000313" key="2">
    <source>
        <dbReference type="Proteomes" id="UP001596379"/>
    </source>
</evidence>
<protein>
    <submittedName>
        <fullName evidence="1">Uncharacterized protein</fullName>
    </submittedName>
</protein>
<keyword evidence="2" id="KW-1185">Reference proteome</keyword>
<sequence length="116" mass="12770">MSKATYDLELALTDPSKLTDSLMATLRTKFVLEDRSEQGWGLVLRLQKTEENSLAALAENFVSAAIKFKSAIKNSKPILRVAAFNSNATCTLLFKDIESLAELGVQLEVSVYPTDN</sequence>
<name>A0ABW2J0U8_9BURK</name>
<accession>A0ABW2J0U8</accession>
<proteinExistence type="predicted"/>
<comment type="caution">
    <text evidence="1">The sequence shown here is derived from an EMBL/GenBank/DDBJ whole genome shotgun (WGS) entry which is preliminary data.</text>
</comment>
<dbReference type="Proteomes" id="UP001596379">
    <property type="component" value="Unassembled WGS sequence"/>
</dbReference>
<gene>
    <name evidence="1" type="ORF">ACFQO0_01130</name>
</gene>
<evidence type="ECO:0000313" key="1">
    <source>
        <dbReference type="EMBL" id="MFC7297034.1"/>
    </source>
</evidence>
<organism evidence="1 2">
    <name type="scientific">Herminiimonas aquatilis</name>
    <dbReference type="NCBI Taxonomy" id="345342"/>
    <lineage>
        <taxon>Bacteria</taxon>
        <taxon>Pseudomonadati</taxon>
        <taxon>Pseudomonadota</taxon>
        <taxon>Betaproteobacteria</taxon>
        <taxon>Burkholderiales</taxon>
        <taxon>Oxalobacteraceae</taxon>
        <taxon>Herminiimonas</taxon>
    </lineage>
</organism>
<dbReference type="RefSeq" id="WP_382232212.1">
    <property type="nucleotide sequence ID" value="NZ_JBHTCC010000001.1"/>
</dbReference>
<reference evidence="2" key="1">
    <citation type="journal article" date="2019" name="Int. J. Syst. Evol. Microbiol.">
        <title>The Global Catalogue of Microorganisms (GCM) 10K type strain sequencing project: providing services to taxonomists for standard genome sequencing and annotation.</title>
        <authorList>
            <consortium name="The Broad Institute Genomics Platform"/>
            <consortium name="The Broad Institute Genome Sequencing Center for Infectious Disease"/>
            <person name="Wu L."/>
            <person name="Ma J."/>
        </authorList>
    </citation>
    <scope>NUCLEOTIDE SEQUENCE [LARGE SCALE GENOMIC DNA]</scope>
    <source>
        <strain evidence="2">CCUG 36956</strain>
    </source>
</reference>